<dbReference type="Proteomes" id="UP000005143">
    <property type="component" value="Unassembled WGS sequence"/>
</dbReference>
<protein>
    <submittedName>
        <fullName evidence="2">Uncharacterized protein</fullName>
    </submittedName>
</protein>
<dbReference type="AlphaFoldDB" id="H0E5R5"/>
<proteinExistence type="predicted"/>
<gene>
    <name evidence="2" type="ORF">PAI11_21640</name>
</gene>
<evidence type="ECO:0000313" key="2">
    <source>
        <dbReference type="EMBL" id="EHN10966.1"/>
    </source>
</evidence>
<sequence length="557" mass="56690">MASVAGAAPATAALGGANRSDYAHVPDLRSVSVGRSGPDRVVFFVFDEPLAGNAVNASDFRLGGYASSQQLPVADAASVVGTRPNVVELRYASSDPDLSQVTYAVVDAGAVRAFDGNQPNRVDSTAVDGADGRSGTRGHTTGPDLVGVRVDESNLNANVLIFTFDQRIDRGSVVPGQFRFLRVDGQTEAAGALASASDYEVAVRFGSPPGDALVTKAVRANVGVGAVQAADHGNPNLPSQAVVAGQGGATALPDLLSAEVDPSAGATSIDYHYDKPVNSPIAASFLAYTATGVPVPGSSAVVTADGYTVRVNHPHPSRAQEHYVQAATLPGAVRDGNGTAAAGGATATGGNVGAFADGWTSAPDATAVTFDRGNGQVDVTLDTRLTIPSVDPAGFSLIDGNGDLVQAGALAVLSQGSDGAPGPQTVRLQFLPQQVAVSRALEIAGYDAGGLTGVPFRGSLSALDPANAVPVAQALSPAATAAAVAPVGTPRSRLTRRPVRTVGVLPASVRRALRPTRDPRRARANSRVIVRFLRAAQRSRSTRVTRVAAPTGAAKRR</sequence>
<reference evidence="2 3" key="1">
    <citation type="journal article" date="2013" name="Biodegradation">
        <title>Quantitative proteomic analysis of ibuprofen-degrading Patulibacter sp. strain I11.</title>
        <authorList>
            <person name="Almeida B."/>
            <person name="Kjeldal H."/>
            <person name="Lolas I."/>
            <person name="Knudsen A.D."/>
            <person name="Carvalho G."/>
            <person name="Nielsen K.L."/>
            <person name="Barreto Crespo M.T."/>
            <person name="Stensballe A."/>
            <person name="Nielsen J.L."/>
        </authorList>
    </citation>
    <scope>NUCLEOTIDE SEQUENCE [LARGE SCALE GENOMIC DNA]</scope>
    <source>
        <strain evidence="2 3">I11</strain>
    </source>
</reference>
<accession>H0E5R5</accession>
<feature type="region of interest" description="Disordered" evidence="1">
    <location>
        <begin position="117"/>
        <end position="144"/>
    </location>
</feature>
<comment type="caution">
    <text evidence="2">The sequence shown here is derived from an EMBL/GenBank/DDBJ whole genome shotgun (WGS) entry which is preliminary data.</text>
</comment>
<evidence type="ECO:0000313" key="3">
    <source>
        <dbReference type="Proteomes" id="UP000005143"/>
    </source>
</evidence>
<name>H0E5R5_9ACTN</name>
<dbReference type="EMBL" id="AGUD01000193">
    <property type="protein sequence ID" value="EHN10966.1"/>
    <property type="molecule type" value="Genomic_DNA"/>
</dbReference>
<keyword evidence="3" id="KW-1185">Reference proteome</keyword>
<evidence type="ECO:0000256" key="1">
    <source>
        <dbReference type="SAM" id="MobiDB-lite"/>
    </source>
</evidence>
<organism evidence="2 3">
    <name type="scientific">Patulibacter medicamentivorans</name>
    <dbReference type="NCBI Taxonomy" id="1097667"/>
    <lineage>
        <taxon>Bacteria</taxon>
        <taxon>Bacillati</taxon>
        <taxon>Actinomycetota</taxon>
        <taxon>Thermoleophilia</taxon>
        <taxon>Solirubrobacterales</taxon>
        <taxon>Patulibacteraceae</taxon>
        <taxon>Patulibacter</taxon>
    </lineage>
</organism>